<evidence type="ECO:0000259" key="7">
    <source>
        <dbReference type="Pfam" id="PF14824"/>
    </source>
</evidence>
<evidence type="ECO:0000313" key="8">
    <source>
        <dbReference type="EMBL" id="AFU59234.1"/>
    </source>
</evidence>
<dbReference type="STRING" id="1237085.Ngar_c23080"/>
<dbReference type="EMBL" id="CP002408">
    <property type="protein sequence ID" value="AFU59234.1"/>
    <property type="molecule type" value="Genomic_DNA"/>
</dbReference>
<protein>
    <recommendedName>
        <fullName evidence="2">precorrin-2 dehydrogenase</fullName>
        <ecNumber evidence="2">1.3.1.76</ecNumber>
    </recommendedName>
</protein>
<dbReference type="NCBIfam" id="TIGR01470">
    <property type="entry name" value="cysG_Nterm"/>
    <property type="match status" value="1"/>
</dbReference>
<dbReference type="HOGENOM" id="CLU_011276_8_2_2"/>
<keyword evidence="5" id="KW-0627">Porphyrin biosynthesis</keyword>
<dbReference type="GO" id="GO:0019354">
    <property type="term" value="P:siroheme biosynthetic process"/>
    <property type="evidence" value="ECO:0007669"/>
    <property type="project" value="UniProtKB-UniPathway"/>
</dbReference>
<dbReference type="PANTHER" id="PTHR35330">
    <property type="entry name" value="SIROHEME BIOSYNTHESIS PROTEIN MET8"/>
    <property type="match status" value="1"/>
</dbReference>
<proteinExistence type="predicted"/>
<evidence type="ECO:0000256" key="2">
    <source>
        <dbReference type="ARBA" id="ARBA00012400"/>
    </source>
</evidence>
<reference evidence="8 9" key="1">
    <citation type="journal article" date="2012" name="Environ. Microbiol.">
        <title>The genome of the ammonia-oxidizing Candidatus Nitrososphaera gargensis: insights into metabolic versatility and environmental adaptations.</title>
        <authorList>
            <person name="Spang A."/>
            <person name="Poehlein A."/>
            <person name="Offre P."/>
            <person name="Zumbragel S."/>
            <person name="Haider S."/>
            <person name="Rychlik N."/>
            <person name="Nowka B."/>
            <person name="Schmeisser C."/>
            <person name="Lebedeva E.V."/>
            <person name="Rattei T."/>
            <person name="Bohm C."/>
            <person name="Schmid M."/>
            <person name="Galushko A."/>
            <person name="Hatzenpichler R."/>
            <person name="Weinmaier T."/>
            <person name="Daniel R."/>
            <person name="Schleper C."/>
            <person name="Spieck E."/>
            <person name="Streit W."/>
            <person name="Wagner M."/>
        </authorList>
    </citation>
    <scope>NUCLEOTIDE SEQUENCE [LARGE SCALE GENOMIC DNA]</scope>
    <source>
        <strain evidence="9">Ga9.2</strain>
    </source>
</reference>
<evidence type="ECO:0000256" key="1">
    <source>
        <dbReference type="ARBA" id="ARBA00005010"/>
    </source>
</evidence>
<dbReference type="UniPathway" id="UPA00262">
    <property type="reaction ID" value="UER00222"/>
</dbReference>
<dbReference type="InterPro" id="IPR006367">
    <property type="entry name" value="Sirohaem_synthase_N"/>
</dbReference>
<dbReference type="Proteomes" id="UP000008037">
    <property type="component" value="Chromosome"/>
</dbReference>
<dbReference type="BioCyc" id="CNIT1237085:G1324-2306-MONOMER"/>
<name>K0INE5_NITGG</name>
<evidence type="ECO:0000256" key="3">
    <source>
        <dbReference type="ARBA" id="ARBA00023002"/>
    </source>
</evidence>
<dbReference type="InParanoid" id="K0INE5"/>
<evidence type="ECO:0000313" key="9">
    <source>
        <dbReference type="Proteomes" id="UP000008037"/>
    </source>
</evidence>
<dbReference type="EC" id="1.3.1.76" evidence="2"/>
<dbReference type="GO" id="GO:0004325">
    <property type="term" value="F:ferrochelatase activity"/>
    <property type="evidence" value="ECO:0007669"/>
    <property type="project" value="InterPro"/>
</dbReference>
<comment type="catalytic activity">
    <reaction evidence="6">
        <text>precorrin-2 + NAD(+) = sirohydrochlorin + NADH + 2 H(+)</text>
        <dbReference type="Rhea" id="RHEA:15613"/>
        <dbReference type="ChEBI" id="CHEBI:15378"/>
        <dbReference type="ChEBI" id="CHEBI:57540"/>
        <dbReference type="ChEBI" id="CHEBI:57945"/>
        <dbReference type="ChEBI" id="CHEBI:58351"/>
        <dbReference type="ChEBI" id="CHEBI:58827"/>
        <dbReference type="EC" id="1.3.1.76"/>
    </reaction>
</comment>
<dbReference type="InterPro" id="IPR028161">
    <property type="entry name" value="Met8-like"/>
</dbReference>
<dbReference type="Gene3D" id="3.40.50.720">
    <property type="entry name" value="NAD(P)-binding Rossmann-like Domain"/>
    <property type="match status" value="1"/>
</dbReference>
<dbReference type="GO" id="GO:0043115">
    <property type="term" value="F:precorrin-2 dehydrogenase activity"/>
    <property type="evidence" value="ECO:0007669"/>
    <property type="project" value="UniProtKB-EC"/>
</dbReference>
<dbReference type="InterPro" id="IPR028281">
    <property type="entry name" value="Sirohaem_synthase_central"/>
</dbReference>
<dbReference type="OrthoDB" id="10510at2157"/>
<dbReference type="Pfam" id="PF14824">
    <property type="entry name" value="Sirohm_synth_M"/>
    <property type="match status" value="1"/>
</dbReference>
<keyword evidence="9" id="KW-1185">Reference proteome</keyword>
<sequence>MIVDLNVKGKRAIVIGGGTEGVRKVRGLLGQGCKIIVISNRVNRFLSDQAALGKIELVKAKLCDAKILDNYSDDNVFLVLAATNDRELNRMIVEKGRSMGAFVYAADDPEVSDFSYASIVNIEGVMQVAISTSGKSPIMARKVRIRAERVLRRIIKKADIENAKLQEFARQAARPRIKTVGERKEFLYSLIKDKRIQNLIKEDRIEDAKSATLELLQKWERKSTK</sequence>
<dbReference type="Pfam" id="PF13241">
    <property type="entry name" value="NAD_binding_7"/>
    <property type="match status" value="1"/>
</dbReference>
<dbReference type="Gene3D" id="3.30.160.110">
    <property type="entry name" value="Siroheme synthase, domain 2"/>
    <property type="match status" value="1"/>
</dbReference>
<keyword evidence="4" id="KW-0520">NAD</keyword>
<dbReference type="PANTHER" id="PTHR35330:SF1">
    <property type="entry name" value="SIROHEME BIOSYNTHESIS PROTEIN MET8"/>
    <property type="match status" value="1"/>
</dbReference>
<keyword evidence="3" id="KW-0560">Oxidoreductase</keyword>
<dbReference type="AlphaFoldDB" id="K0INE5"/>
<comment type="pathway">
    <text evidence="1">Porphyrin-containing compound metabolism; siroheme biosynthesis; sirohydrochlorin from precorrin-2: step 1/1.</text>
</comment>
<gene>
    <name evidence="8" type="ordered locus">Ngar_c23080</name>
</gene>
<feature type="domain" description="Siroheme synthase central" evidence="7">
    <location>
        <begin position="126"/>
        <end position="144"/>
    </location>
</feature>
<evidence type="ECO:0000256" key="5">
    <source>
        <dbReference type="ARBA" id="ARBA00023244"/>
    </source>
</evidence>
<dbReference type="SUPFAM" id="SSF75615">
    <property type="entry name" value="Siroheme synthase middle domains-like"/>
    <property type="match status" value="1"/>
</dbReference>
<evidence type="ECO:0000256" key="6">
    <source>
        <dbReference type="ARBA" id="ARBA00047561"/>
    </source>
</evidence>
<dbReference type="KEGG" id="nga:Ngar_c23080"/>
<organism evidence="8 9">
    <name type="scientific">Nitrososphaera gargensis (strain Ga9.2)</name>
    <dbReference type="NCBI Taxonomy" id="1237085"/>
    <lineage>
        <taxon>Archaea</taxon>
        <taxon>Nitrososphaerota</taxon>
        <taxon>Nitrososphaeria</taxon>
        <taxon>Nitrososphaerales</taxon>
        <taxon>Nitrososphaeraceae</taxon>
        <taxon>Nitrososphaera</taxon>
    </lineage>
</organism>
<accession>K0INE5</accession>
<dbReference type="SUPFAM" id="SSF51735">
    <property type="entry name" value="NAD(P)-binding Rossmann-fold domains"/>
    <property type="match status" value="1"/>
</dbReference>
<dbReference type="GeneID" id="13796171"/>
<dbReference type="RefSeq" id="WP_015019769.1">
    <property type="nucleotide sequence ID" value="NC_018719.1"/>
</dbReference>
<evidence type="ECO:0000256" key="4">
    <source>
        <dbReference type="ARBA" id="ARBA00023027"/>
    </source>
</evidence>
<dbReference type="InterPro" id="IPR036291">
    <property type="entry name" value="NAD(P)-bd_dom_sf"/>
</dbReference>